<dbReference type="STRING" id="1122156.SAMN02745117_02108"/>
<keyword evidence="5" id="KW-0676">Redox-active center</keyword>
<keyword evidence="8" id="KW-1185">Reference proteome</keyword>
<gene>
    <name evidence="7" type="ORF">SAMN02745117_02108</name>
</gene>
<protein>
    <submittedName>
        <fullName evidence="7">Thioredoxin</fullName>
    </submittedName>
</protein>
<keyword evidence="2" id="KW-0813">Transport</keyword>
<evidence type="ECO:0000256" key="2">
    <source>
        <dbReference type="ARBA" id="ARBA00022448"/>
    </source>
</evidence>
<proteinExistence type="inferred from homology"/>
<accession>A0A1M5CAH0</accession>
<dbReference type="GO" id="GO:0015035">
    <property type="term" value="F:protein-disulfide reductase activity"/>
    <property type="evidence" value="ECO:0007669"/>
    <property type="project" value="UniProtKB-ARBA"/>
</dbReference>
<evidence type="ECO:0000259" key="6">
    <source>
        <dbReference type="PROSITE" id="PS51352"/>
    </source>
</evidence>
<evidence type="ECO:0000256" key="3">
    <source>
        <dbReference type="ARBA" id="ARBA00022982"/>
    </source>
</evidence>
<dbReference type="EMBL" id="FQUZ01000026">
    <property type="protein sequence ID" value="SHF51753.1"/>
    <property type="molecule type" value="Genomic_DNA"/>
</dbReference>
<dbReference type="PANTHER" id="PTHR45663:SF11">
    <property type="entry name" value="GEO12009P1"/>
    <property type="match status" value="1"/>
</dbReference>
<dbReference type="Gene3D" id="3.40.30.10">
    <property type="entry name" value="Glutaredoxin"/>
    <property type="match status" value="1"/>
</dbReference>
<dbReference type="GO" id="GO:0005829">
    <property type="term" value="C:cytosol"/>
    <property type="evidence" value="ECO:0007669"/>
    <property type="project" value="TreeGrafter"/>
</dbReference>
<organism evidence="7 8">
    <name type="scientific">Lampropedia hyalina DSM 16112</name>
    <dbReference type="NCBI Taxonomy" id="1122156"/>
    <lineage>
        <taxon>Bacteria</taxon>
        <taxon>Pseudomonadati</taxon>
        <taxon>Pseudomonadota</taxon>
        <taxon>Betaproteobacteria</taxon>
        <taxon>Burkholderiales</taxon>
        <taxon>Comamonadaceae</taxon>
        <taxon>Lampropedia</taxon>
    </lineage>
</organism>
<dbReference type="AlphaFoldDB" id="A0A1M5CAH0"/>
<dbReference type="CDD" id="cd02956">
    <property type="entry name" value="ybbN"/>
    <property type="match status" value="1"/>
</dbReference>
<dbReference type="InterPro" id="IPR017937">
    <property type="entry name" value="Thioredoxin_CS"/>
</dbReference>
<dbReference type="PRINTS" id="PR00421">
    <property type="entry name" value="THIOREDOXIN"/>
</dbReference>
<dbReference type="GO" id="GO:0006950">
    <property type="term" value="P:response to stress"/>
    <property type="evidence" value="ECO:0007669"/>
    <property type="project" value="UniProtKB-ARBA"/>
</dbReference>
<dbReference type="InterPro" id="IPR011990">
    <property type="entry name" value="TPR-like_helical_dom_sf"/>
</dbReference>
<dbReference type="Pfam" id="PF14561">
    <property type="entry name" value="TPR_20"/>
    <property type="match status" value="1"/>
</dbReference>
<evidence type="ECO:0000256" key="4">
    <source>
        <dbReference type="ARBA" id="ARBA00023157"/>
    </source>
</evidence>
<feature type="domain" description="Thioredoxin" evidence="6">
    <location>
        <begin position="1"/>
        <end position="107"/>
    </location>
</feature>
<reference evidence="7 8" key="1">
    <citation type="submission" date="2016-11" db="EMBL/GenBank/DDBJ databases">
        <authorList>
            <person name="Jaros S."/>
            <person name="Januszkiewicz K."/>
            <person name="Wedrychowicz H."/>
        </authorList>
    </citation>
    <scope>NUCLEOTIDE SEQUENCE [LARGE SCALE GENOMIC DNA]</scope>
    <source>
        <strain evidence="7 8">DSM 16112</strain>
    </source>
</reference>
<dbReference type="SUPFAM" id="SSF52833">
    <property type="entry name" value="Thioredoxin-like"/>
    <property type="match status" value="1"/>
</dbReference>
<keyword evidence="4" id="KW-1015">Disulfide bond</keyword>
<dbReference type="GO" id="GO:0045454">
    <property type="term" value="P:cell redox homeostasis"/>
    <property type="evidence" value="ECO:0007669"/>
    <property type="project" value="TreeGrafter"/>
</dbReference>
<dbReference type="PROSITE" id="PS51352">
    <property type="entry name" value="THIOREDOXIN_2"/>
    <property type="match status" value="1"/>
</dbReference>
<dbReference type="Proteomes" id="UP000184327">
    <property type="component" value="Unassembled WGS sequence"/>
</dbReference>
<dbReference type="FunFam" id="3.40.30.10:FF:000001">
    <property type="entry name" value="Thioredoxin"/>
    <property type="match status" value="1"/>
</dbReference>
<evidence type="ECO:0000256" key="5">
    <source>
        <dbReference type="ARBA" id="ARBA00023284"/>
    </source>
</evidence>
<evidence type="ECO:0000256" key="1">
    <source>
        <dbReference type="ARBA" id="ARBA00008987"/>
    </source>
</evidence>
<evidence type="ECO:0000313" key="7">
    <source>
        <dbReference type="EMBL" id="SHF51753.1"/>
    </source>
</evidence>
<dbReference type="InterPro" id="IPR036249">
    <property type="entry name" value="Thioredoxin-like_sf"/>
</dbReference>
<dbReference type="Pfam" id="PF14559">
    <property type="entry name" value="TPR_19"/>
    <property type="match status" value="1"/>
</dbReference>
<keyword evidence="3" id="KW-0249">Electron transport</keyword>
<dbReference type="Gene3D" id="1.25.40.10">
    <property type="entry name" value="Tetratricopeptide repeat domain"/>
    <property type="match status" value="1"/>
</dbReference>
<dbReference type="InterPro" id="IPR013766">
    <property type="entry name" value="Thioredoxin_domain"/>
</dbReference>
<sequence>MIDVTIENFETEVIAASLQTPVLVDFWAPWCGPCRTLGPILEKLEVAYGGRFKLVKIDSDQEQQLAGMFGIRSIPTCVLMSGGQPIDGFTGALPEGQLRAFLDKHLPPAEDSAEANAELPDAEEAAPELDLQAQLEQLQQQVQDKPDDEQARFDYIKLLLELGLEDDAKVAFAPVIDQAKTSQRYAALKSWMDALDAAYAAGDLPDALAALDAQIAAQRRDFEARFRRAQLLLAARQWTASMDELLEILMRDKEWHDGLARKTYVAILDLIEPPRPTVAEGQIPPEDPTVASYRRRLSSVVLS</sequence>
<name>A0A1M5CAH0_9BURK</name>
<dbReference type="PROSITE" id="PS00194">
    <property type="entry name" value="THIOREDOXIN_1"/>
    <property type="match status" value="1"/>
</dbReference>
<comment type="similarity">
    <text evidence="1">Belongs to the thioredoxin family.</text>
</comment>
<evidence type="ECO:0000313" key="8">
    <source>
        <dbReference type="Proteomes" id="UP000184327"/>
    </source>
</evidence>
<dbReference type="RefSeq" id="WP_073356664.1">
    <property type="nucleotide sequence ID" value="NZ_FQUZ01000026.1"/>
</dbReference>
<dbReference type="PANTHER" id="PTHR45663">
    <property type="entry name" value="GEO12009P1"/>
    <property type="match status" value="1"/>
</dbReference>
<dbReference type="OrthoDB" id="9790390at2"/>
<dbReference type="Pfam" id="PF00085">
    <property type="entry name" value="Thioredoxin"/>
    <property type="match status" value="1"/>
</dbReference>